<dbReference type="EMBL" id="SMRP01000009">
    <property type="protein sequence ID" value="TDG22131.1"/>
    <property type="molecule type" value="Genomic_DNA"/>
</dbReference>
<evidence type="ECO:0000256" key="6">
    <source>
        <dbReference type="ARBA" id="ARBA00022801"/>
    </source>
</evidence>
<comment type="catalytic activity">
    <reaction evidence="1 7">
        <text>5-hydroxyisourate + H2O = 5-hydroxy-2-oxo-4-ureido-2,5-dihydro-1H-imidazole-5-carboxylate + H(+)</text>
        <dbReference type="Rhea" id="RHEA:23736"/>
        <dbReference type="ChEBI" id="CHEBI:15377"/>
        <dbReference type="ChEBI" id="CHEBI:15378"/>
        <dbReference type="ChEBI" id="CHEBI:18072"/>
        <dbReference type="ChEBI" id="CHEBI:58639"/>
        <dbReference type="EC" id="3.5.2.17"/>
    </reaction>
</comment>
<evidence type="ECO:0000256" key="3">
    <source>
        <dbReference type="ARBA" id="ARBA00009850"/>
    </source>
</evidence>
<dbReference type="Pfam" id="PF00576">
    <property type="entry name" value="Transthyretin"/>
    <property type="match status" value="1"/>
</dbReference>
<dbReference type="OrthoDB" id="9792386at2"/>
<sequence>MAGISTHVLDLTTGKPIAGVPIELYDLSVNPPKLLNRTLSNLDGRTDAPMLPSSAAKAGQFELRFAIGAHFKDEAALADVVPVRFTVFDPLQHYHVPLLCSPWCFSTYRGS</sequence>
<dbReference type="GO" id="GO:0006144">
    <property type="term" value="P:purine nucleobase metabolic process"/>
    <property type="evidence" value="ECO:0007669"/>
    <property type="project" value="UniProtKB-KW"/>
</dbReference>
<keyword evidence="10" id="KW-1185">Reference proteome</keyword>
<evidence type="ECO:0000256" key="2">
    <source>
        <dbReference type="ARBA" id="ARBA00002704"/>
    </source>
</evidence>
<name>A0A4R5M8F1_9BURK</name>
<dbReference type="EC" id="3.5.2.17" evidence="7"/>
<feature type="domain" description="Transthyretin/hydroxyisourate hydrolase" evidence="8">
    <location>
        <begin position="4"/>
        <end position="110"/>
    </location>
</feature>
<dbReference type="Gene3D" id="2.60.40.180">
    <property type="entry name" value="Transthyretin/hydroxyisourate hydrolase domain"/>
    <property type="match status" value="1"/>
</dbReference>
<dbReference type="RefSeq" id="WP_133196530.1">
    <property type="nucleotide sequence ID" value="NZ_JBHUCW010000024.1"/>
</dbReference>
<evidence type="ECO:0000256" key="5">
    <source>
        <dbReference type="ARBA" id="ARBA00022631"/>
    </source>
</evidence>
<evidence type="ECO:0000259" key="8">
    <source>
        <dbReference type="Pfam" id="PF00576"/>
    </source>
</evidence>
<accession>A0A4R5M8F1</accession>
<evidence type="ECO:0000313" key="10">
    <source>
        <dbReference type="Proteomes" id="UP000295722"/>
    </source>
</evidence>
<evidence type="ECO:0000313" key="9">
    <source>
        <dbReference type="EMBL" id="TDG22131.1"/>
    </source>
</evidence>
<evidence type="ECO:0000256" key="4">
    <source>
        <dbReference type="ARBA" id="ARBA00011881"/>
    </source>
</evidence>
<evidence type="ECO:0000256" key="7">
    <source>
        <dbReference type="RuleBase" id="RU361270"/>
    </source>
</evidence>
<proteinExistence type="inferred from homology"/>
<dbReference type="GO" id="GO:0033971">
    <property type="term" value="F:hydroxyisourate hydrolase activity"/>
    <property type="evidence" value="ECO:0007669"/>
    <property type="project" value="UniProtKB-EC"/>
</dbReference>
<dbReference type="Proteomes" id="UP000295722">
    <property type="component" value="Unassembled WGS sequence"/>
</dbReference>
<dbReference type="AlphaFoldDB" id="A0A4R5M8F1"/>
<dbReference type="CDD" id="cd05822">
    <property type="entry name" value="TLP_HIUase"/>
    <property type="match status" value="1"/>
</dbReference>
<gene>
    <name evidence="9" type="primary">uraH</name>
    <name evidence="9" type="ORF">EYW47_19830</name>
</gene>
<reference evidence="9 10" key="1">
    <citation type="submission" date="2019-03" db="EMBL/GenBank/DDBJ databases">
        <title>Paraburkholderia sp. 4M-K11, isolated from subtropical forest soil.</title>
        <authorList>
            <person name="Gao Z.-H."/>
            <person name="Qiu L.-H."/>
        </authorList>
    </citation>
    <scope>NUCLEOTIDE SEQUENCE [LARGE SCALE GENOMIC DNA]</scope>
    <source>
        <strain evidence="9 10">4M-K11</strain>
    </source>
</reference>
<dbReference type="SUPFAM" id="SSF49472">
    <property type="entry name" value="Transthyretin (synonym: prealbumin)"/>
    <property type="match status" value="1"/>
</dbReference>
<comment type="similarity">
    <text evidence="3 7">Belongs to the transthyretin family. 5-hydroxyisourate hydrolase subfamily.</text>
</comment>
<dbReference type="PANTHER" id="PTHR10395:SF7">
    <property type="entry name" value="5-HYDROXYISOURATE HYDROLASE"/>
    <property type="match status" value="1"/>
</dbReference>
<dbReference type="NCBIfam" id="TIGR02962">
    <property type="entry name" value="hdxy_isourate"/>
    <property type="match status" value="1"/>
</dbReference>
<keyword evidence="5 7" id="KW-0659">Purine metabolism</keyword>
<dbReference type="PANTHER" id="PTHR10395">
    <property type="entry name" value="URICASE AND TRANSTHYRETIN-RELATED"/>
    <property type="match status" value="1"/>
</dbReference>
<comment type="function">
    <text evidence="2">Catalyzes the hydrolysis of 5-hydroxyisourate (HIU) to 2-oxo-4-hydroxy-4-carboxy-5-ureidoimidazoline (OHCU).</text>
</comment>
<keyword evidence="6 7" id="KW-0378">Hydrolase</keyword>
<dbReference type="InterPro" id="IPR036817">
    <property type="entry name" value="Transthyretin/HIU_hydrolase_sf"/>
</dbReference>
<dbReference type="InterPro" id="IPR014306">
    <property type="entry name" value="Hydroxyisourate_hydrolase"/>
</dbReference>
<organism evidence="9 10">
    <name type="scientific">Paraburkholderia silviterrae</name>
    <dbReference type="NCBI Taxonomy" id="2528715"/>
    <lineage>
        <taxon>Bacteria</taxon>
        <taxon>Pseudomonadati</taxon>
        <taxon>Pseudomonadota</taxon>
        <taxon>Betaproteobacteria</taxon>
        <taxon>Burkholderiales</taxon>
        <taxon>Burkholderiaceae</taxon>
        <taxon>Paraburkholderia</taxon>
    </lineage>
</organism>
<comment type="caution">
    <text evidence="9">The sequence shown here is derived from an EMBL/GenBank/DDBJ whole genome shotgun (WGS) entry which is preliminary data.</text>
</comment>
<protein>
    <recommendedName>
        <fullName evidence="7">5-hydroxyisourate hydrolase</fullName>
        <shortName evidence="7">HIU hydrolase</shortName>
        <shortName evidence="7">HIUHase</shortName>
        <ecNumber evidence="7">3.5.2.17</ecNumber>
    </recommendedName>
</protein>
<comment type="subunit">
    <text evidence="4 7">Homotetramer.</text>
</comment>
<dbReference type="InterPro" id="IPR023416">
    <property type="entry name" value="Transthyretin/HIU_hydrolase_d"/>
</dbReference>
<evidence type="ECO:0000256" key="1">
    <source>
        <dbReference type="ARBA" id="ARBA00001043"/>
    </source>
</evidence>